<proteinExistence type="predicted"/>
<evidence type="ECO:0000313" key="3">
    <source>
        <dbReference type="Proteomes" id="UP000639643"/>
    </source>
</evidence>
<feature type="compositionally biased region" description="Basic and acidic residues" evidence="1">
    <location>
        <begin position="131"/>
        <end position="140"/>
    </location>
</feature>
<gene>
    <name evidence="2" type="ORF">CMUS01_15302</name>
</gene>
<protein>
    <submittedName>
        <fullName evidence="2">Lysine -specific demethylase 4c-like protein</fullName>
    </submittedName>
</protein>
<feature type="region of interest" description="Disordered" evidence="1">
    <location>
        <begin position="69"/>
        <end position="165"/>
    </location>
</feature>
<feature type="compositionally biased region" description="Low complexity" evidence="1">
    <location>
        <begin position="183"/>
        <end position="199"/>
    </location>
</feature>
<feature type="compositionally biased region" description="Low complexity" evidence="1">
    <location>
        <begin position="80"/>
        <end position="97"/>
    </location>
</feature>
<keyword evidence="2" id="KW-0489">Methyltransferase</keyword>
<dbReference type="GO" id="GO:0032259">
    <property type="term" value="P:methylation"/>
    <property type="evidence" value="ECO:0007669"/>
    <property type="project" value="UniProtKB-KW"/>
</dbReference>
<feature type="region of interest" description="Disordered" evidence="1">
    <location>
        <begin position="177"/>
        <end position="199"/>
    </location>
</feature>
<evidence type="ECO:0000256" key="1">
    <source>
        <dbReference type="SAM" id="MobiDB-lite"/>
    </source>
</evidence>
<evidence type="ECO:0000313" key="2">
    <source>
        <dbReference type="EMBL" id="KAF6802629.1"/>
    </source>
</evidence>
<dbReference type="EMBL" id="WIGM01001253">
    <property type="protein sequence ID" value="KAF6802629.1"/>
    <property type="molecule type" value="Genomic_DNA"/>
</dbReference>
<dbReference type="Proteomes" id="UP000639643">
    <property type="component" value="Unassembled WGS sequence"/>
</dbReference>
<reference evidence="2" key="1">
    <citation type="journal article" date="2020" name="Phytopathology">
        <title>Genome Sequence Resources of Colletotrichum truncatum, C. plurivorum, C. musicola, and C. sojae: Four Species Pathogenic to Soybean (Glycine max).</title>
        <authorList>
            <person name="Rogerio F."/>
            <person name="Boufleur T.R."/>
            <person name="Ciampi-Guillardi M."/>
            <person name="Sukno S.A."/>
            <person name="Thon M.R."/>
            <person name="Massola Junior N.S."/>
            <person name="Baroncelli R."/>
        </authorList>
    </citation>
    <scope>NUCLEOTIDE SEQUENCE</scope>
    <source>
        <strain evidence="2">LFN0074</strain>
    </source>
</reference>
<dbReference type="AlphaFoldDB" id="A0A8H6IXD4"/>
<sequence>MDVIVSKLRALETKLQQVDKIVSALRLSTPHAGTRTRSNNCRQMTTKPTSDLDELRGLLAGLSAELQQIRREGSQASEQPAKATSPADAASPSSALSSPPPSVASGQHLDPPTDHPAPPEQVADAPTAPRPRSDDSEARADPAPQTAADPKSTAALPLSNLGPDVEGVLQHAGSLFEAHGESPTDTTTPAKPTTNTTRPKFTLTVEEIGVNFVPNIAKMVIDKDFAGKVWITNLPEVN</sequence>
<feature type="compositionally biased region" description="Polar residues" evidence="1">
    <location>
        <begin position="35"/>
        <end position="49"/>
    </location>
</feature>
<keyword evidence="2" id="KW-0808">Transferase</keyword>
<keyword evidence="3" id="KW-1185">Reference proteome</keyword>
<feature type="region of interest" description="Disordered" evidence="1">
    <location>
        <begin position="30"/>
        <end position="50"/>
    </location>
</feature>
<comment type="caution">
    <text evidence="2">The sequence shown here is derived from an EMBL/GenBank/DDBJ whole genome shotgun (WGS) entry which is preliminary data.</text>
</comment>
<name>A0A8H6IXD4_9PEZI</name>
<accession>A0A8H6IXD4</accession>
<dbReference type="GO" id="GO:0008168">
    <property type="term" value="F:methyltransferase activity"/>
    <property type="evidence" value="ECO:0007669"/>
    <property type="project" value="UniProtKB-KW"/>
</dbReference>
<organism evidence="2 3">
    <name type="scientific">Colletotrichum musicola</name>
    <dbReference type="NCBI Taxonomy" id="2175873"/>
    <lineage>
        <taxon>Eukaryota</taxon>
        <taxon>Fungi</taxon>
        <taxon>Dikarya</taxon>
        <taxon>Ascomycota</taxon>
        <taxon>Pezizomycotina</taxon>
        <taxon>Sordariomycetes</taxon>
        <taxon>Hypocreomycetidae</taxon>
        <taxon>Glomerellales</taxon>
        <taxon>Glomerellaceae</taxon>
        <taxon>Colletotrichum</taxon>
        <taxon>Colletotrichum orchidearum species complex</taxon>
    </lineage>
</organism>